<keyword evidence="2" id="KW-0067">ATP-binding</keyword>
<evidence type="ECO:0000256" key="1">
    <source>
        <dbReference type="ARBA" id="ARBA00022741"/>
    </source>
</evidence>
<dbReference type="GO" id="GO:0005524">
    <property type="term" value="F:ATP binding"/>
    <property type="evidence" value="ECO:0007669"/>
    <property type="project" value="UniProtKB-KW"/>
</dbReference>
<dbReference type="GO" id="GO:0005634">
    <property type="term" value="C:nucleus"/>
    <property type="evidence" value="ECO:0007669"/>
    <property type="project" value="TreeGrafter"/>
</dbReference>
<dbReference type="Pfam" id="PF06807">
    <property type="entry name" value="Clp1"/>
    <property type="match status" value="1"/>
</dbReference>
<evidence type="ECO:0000313" key="7">
    <source>
        <dbReference type="Proteomes" id="UP000887013"/>
    </source>
</evidence>
<dbReference type="GO" id="GO:0051731">
    <property type="term" value="F:polynucleotide 5'-hydroxyl-kinase activity"/>
    <property type="evidence" value="ECO:0007669"/>
    <property type="project" value="InterPro"/>
</dbReference>
<name>A0A8X6MDL5_NEPPI</name>
<evidence type="ECO:0000256" key="2">
    <source>
        <dbReference type="ARBA" id="ARBA00022840"/>
    </source>
</evidence>
<proteinExistence type="predicted"/>
<evidence type="ECO:0000259" key="3">
    <source>
        <dbReference type="Pfam" id="PF06807"/>
    </source>
</evidence>
<keyword evidence="1" id="KW-0547">Nucleotide-binding</keyword>
<comment type="caution">
    <text evidence="6">The sequence shown here is derived from an EMBL/GenBank/DDBJ whole genome shotgun (WGS) entry which is preliminary data.</text>
</comment>
<dbReference type="Proteomes" id="UP000887013">
    <property type="component" value="Unassembled WGS sequence"/>
</dbReference>
<dbReference type="InterPro" id="IPR010655">
    <property type="entry name" value="Clp1_C"/>
</dbReference>
<evidence type="ECO:0000313" key="6">
    <source>
        <dbReference type="EMBL" id="GFS44029.1"/>
    </source>
</evidence>
<dbReference type="AlphaFoldDB" id="A0A8X6MDL5"/>
<feature type="domain" description="Clp1 N-terminal" evidence="4">
    <location>
        <begin position="12"/>
        <end position="103"/>
    </location>
</feature>
<dbReference type="EMBL" id="BMAW01044339">
    <property type="protein sequence ID" value="GFS44029.1"/>
    <property type="molecule type" value="Genomic_DNA"/>
</dbReference>
<dbReference type="OrthoDB" id="258143at2759"/>
<dbReference type="InterPro" id="IPR032324">
    <property type="entry name" value="Clp1_N"/>
</dbReference>
<reference evidence="6" key="1">
    <citation type="submission" date="2020-08" db="EMBL/GenBank/DDBJ databases">
        <title>Multicomponent nature underlies the extraordinary mechanical properties of spider dragline silk.</title>
        <authorList>
            <person name="Kono N."/>
            <person name="Nakamura H."/>
            <person name="Mori M."/>
            <person name="Yoshida Y."/>
            <person name="Ohtoshi R."/>
            <person name="Malay A.D."/>
            <person name="Moran D.A.P."/>
            <person name="Tomita M."/>
            <person name="Numata K."/>
            <person name="Arakawa K."/>
        </authorList>
    </citation>
    <scope>NUCLEOTIDE SEQUENCE</scope>
</reference>
<dbReference type="PANTHER" id="PTHR12755:SF6">
    <property type="entry name" value="POLYRIBONUCLEOTIDE 5'-HYDROXYL-KINASE CLP1"/>
    <property type="match status" value="1"/>
</dbReference>
<dbReference type="InterPro" id="IPR038238">
    <property type="entry name" value="Clp1_C_sf"/>
</dbReference>
<feature type="domain" description="Clp1 P-loop" evidence="5">
    <location>
        <begin position="117"/>
        <end position="304"/>
    </location>
</feature>
<dbReference type="GO" id="GO:0006388">
    <property type="term" value="P:tRNA splicing, via endonucleolytic cleavage and ligation"/>
    <property type="evidence" value="ECO:0007669"/>
    <property type="project" value="TreeGrafter"/>
</dbReference>
<dbReference type="InterPro" id="IPR045116">
    <property type="entry name" value="Clp1/Grc3"/>
</dbReference>
<dbReference type="Pfam" id="PF16575">
    <property type="entry name" value="CLP1_P"/>
    <property type="match status" value="1"/>
</dbReference>
<dbReference type="InterPro" id="IPR038239">
    <property type="entry name" value="Clp1_N_sf"/>
</dbReference>
<dbReference type="GO" id="GO:0031124">
    <property type="term" value="P:mRNA 3'-end processing"/>
    <property type="evidence" value="ECO:0007669"/>
    <property type="project" value="InterPro"/>
</dbReference>
<dbReference type="Gene3D" id="2.40.30.330">
    <property type="entry name" value="Pre-mRNA cleavage complex subunit Clp1, C-terminal domain"/>
    <property type="match status" value="1"/>
</dbReference>
<protein>
    <submittedName>
        <fullName evidence="6">Protein CLP1 homolog</fullName>
    </submittedName>
</protein>
<gene>
    <name evidence="6" type="primary">cbc</name>
    <name evidence="6" type="ORF">NPIL_475581</name>
</gene>
<accession>A0A8X6MDL5</accession>
<keyword evidence="7" id="KW-1185">Reference proteome</keyword>
<organism evidence="6 7">
    <name type="scientific">Nephila pilipes</name>
    <name type="common">Giant wood spider</name>
    <name type="synonym">Nephila maculata</name>
    <dbReference type="NCBI Taxonomy" id="299642"/>
    <lineage>
        <taxon>Eukaryota</taxon>
        <taxon>Metazoa</taxon>
        <taxon>Ecdysozoa</taxon>
        <taxon>Arthropoda</taxon>
        <taxon>Chelicerata</taxon>
        <taxon>Arachnida</taxon>
        <taxon>Araneae</taxon>
        <taxon>Araneomorphae</taxon>
        <taxon>Entelegynae</taxon>
        <taxon>Araneoidea</taxon>
        <taxon>Nephilidae</taxon>
        <taxon>Nephila</taxon>
    </lineage>
</organism>
<dbReference type="Gene3D" id="2.60.120.1030">
    <property type="entry name" value="Clp1, DNA binding domain"/>
    <property type="match status" value="1"/>
</dbReference>
<evidence type="ECO:0000259" key="5">
    <source>
        <dbReference type="Pfam" id="PF16575"/>
    </source>
</evidence>
<sequence>MAVSEESITYRLEVENELRLTVGNQAGKVKIQLITGLAELYGTEMEVSKIYNLPALASIALFTWQGCTIKVTGKPEYCYVVAETQMILKIILHASIEERRMRAENENRKGPVTFIVGPTDTGKNNLCRFLLNYAAYRGRRPVFIDLDVDENSISIPDSIGVITVTKPADIVTGFKNQDVQLFPYGHDSPGHNIIPYILLIKKFGETLQSELSQMNQITRYSGAIINSSGCMRGWGYRLIHFAAMTFKVDIVCVLEDAWLYQRLLKEMPRFVQVLFMPKMENAVERSRDKIMYSRITQLREYFYGPFNELQPFTFDVKYSEIQVLKVIPKLSAATDSFSEATFDHTSLAPVPLDHNLINRVLALSSADTVDNDLILSHAIGFIFVKGVKITENVITILSLQPGPLPKKILLMGDSKFLLH</sequence>
<dbReference type="Pfam" id="PF16573">
    <property type="entry name" value="CLP1_N"/>
    <property type="match status" value="1"/>
</dbReference>
<dbReference type="InterPro" id="IPR032319">
    <property type="entry name" value="CLP1_P"/>
</dbReference>
<dbReference type="PANTHER" id="PTHR12755">
    <property type="entry name" value="CLEAVAGE/POLYADENYLATION FACTOR IA SUBUNIT CLP1P"/>
    <property type="match status" value="1"/>
</dbReference>
<dbReference type="InterPro" id="IPR027417">
    <property type="entry name" value="P-loop_NTPase"/>
</dbReference>
<evidence type="ECO:0000259" key="4">
    <source>
        <dbReference type="Pfam" id="PF16573"/>
    </source>
</evidence>
<dbReference type="SUPFAM" id="SSF52540">
    <property type="entry name" value="P-loop containing nucleoside triphosphate hydrolases"/>
    <property type="match status" value="1"/>
</dbReference>
<dbReference type="Gene3D" id="3.40.50.300">
    <property type="entry name" value="P-loop containing nucleotide triphosphate hydrolases"/>
    <property type="match status" value="1"/>
</dbReference>
<feature type="domain" description="Clp1 C-terminal" evidence="3">
    <location>
        <begin position="309"/>
        <end position="416"/>
    </location>
</feature>